<evidence type="ECO:0000313" key="4">
    <source>
        <dbReference type="Proteomes" id="UP000198672"/>
    </source>
</evidence>
<keyword evidence="1" id="KW-0408">Iron</keyword>
<reference evidence="4" key="1">
    <citation type="submission" date="2016-10" db="EMBL/GenBank/DDBJ databases">
        <authorList>
            <person name="Varghese N."/>
            <person name="Submissions S."/>
        </authorList>
    </citation>
    <scope>NUCLEOTIDE SEQUENCE [LARGE SCALE GENOMIC DNA]</scope>
    <source>
        <strain evidence="4">DSM 173</strain>
    </source>
</reference>
<feature type="domain" description="Ferrous iron transporter FeoA-like" evidence="2">
    <location>
        <begin position="6"/>
        <end position="79"/>
    </location>
</feature>
<dbReference type="STRING" id="61595.SAMN05421644_1167"/>
<dbReference type="InterPro" id="IPR038157">
    <property type="entry name" value="FeoA_core_dom"/>
</dbReference>
<dbReference type="Proteomes" id="UP000198672">
    <property type="component" value="Unassembled WGS sequence"/>
</dbReference>
<dbReference type="InterPro" id="IPR008988">
    <property type="entry name" value="Transcriptional_repressor_C"/>
</dbReference>
<proteinExistence type="predicted"/>
<keyword evidence="4" id="KW-1185">Reference proteome</keyword>
<accession>A0A1H3F2B3</accession>
<evidence type="ECO:0000256" key="1">
    <source>
        <dbReference type="ARBA" id="ARBA00023004"/>
    </source>
</evidence>
<dbReference type="PANTHER" id="PTHR42954">
    <property type="entry name" value="FE(2+) TRANSPORT PROTEIN A"/>
    <property type="match status" value="1"/>
</dbReference>
<sequence>MNTLTLTLKDFKAGEQGRVRGFQAGGGAYRRKLLAMGLTPGAALEVIRVAPLGDPVEIRVRGTAVSLRRDEAAVLEVERTA</sequence>
<dbReference type="InterPro" id="IPR052713">
    <property type="entry name" value="FeoA"/>
</dbReference>
<evidence type="ECO:0000313" key="3">
    <source>
        <dbReference type="EMBL" id="SDX85183.1"/>
    </source>
</evidence>
<dbReference type="Pfam" id="PF04023">
    <property type="entry name" value="FeoA"/>
    <property type="match status" value="1"/>
</dbReference>
<gene>
    <name evidence="3" type="ORF">SAMN05421644_1167</name>
</gene>
<dbReference type="SUPFAM" id="SSF50037">
    <property type="entry name" value="C-terminal domain of transcriptional repressors"/>
    <property type="match status" value="1"/>
</dbReference>
<evidence type="ECO:0000259" key="2">
    <source>
        <dbReference type="SMART" id="SM00899"/>
    </source>
</evidence>
<dbReference type="GO" id="GO:0046914">
    <property type="term" value="F:transition metal ion binding"/>
    <property type="evidence" value="ECO:0007669"/>
    <property type="project" value="InterPro"/>
</dbReference>
<dbReference type="Gene3D" id="2.30.30.90">
    <property type="match status" value="1"/>
</dbReference>
<dbReference type="AlphaFoldDB" id="A0A1H3F2B3"/>
<dbReference type="OrthoDB" id="9811076at2"/>
<organism evidence="3 4">
    <name type="scientific">Allochromatium warmingii</name>
    <name type="common">Chromatium warmingii</name>
    <dbReference type="NCBI Taxonomy" id="61595"/>
    <lineage>
        <taxon>Bacteria</taxon>
        <taxon>Pseudomonadati</taxon>
        <taxon>Pseudomonadota</taxon>
        <taxon>Gammaproteobacteria</taxon>
        <taxon>Chromatiales</taxon>
        <taxon>Chromatiaceae</taxon>
        <taxon>Allochromatium</taxon>
    </lineage>
</organism>
<protein>
    <submittedName>
        <fullName evidence="3">Ferrous iron transport protein A</fullName>
    </submittedName>
</protein>
<dbReference type="PANTHER" id="PTHR42954:SF2">
    <property type="entry name" value="FE(2+) TRANSPORT PROTEIN A"/>
    <property type="match status" value="1"/>
</dbReference>
<dbReference type="SMART" id="SM00899">
    <property type="entry name" value="FeoA"/>
    <property type="match status" value="1"/>
</dbReference>
<dbReference type="EMBL" id="FNOW01000016">
    <property type="protein sequence ID" value="SDX85183.1"/>
    <property type="molecule type" value="Genomic_DNA"/>
</dbReference>
<name>A0A1H3F2B3_ALLWA</name>
<dbReference type="InterPro" id="IPR007167">
    <property type="entry name" value="Fe-transptr_FeoA-like"/>
</dbReference>